<dbReference type="GO" id="GO:0016887">
    <property type="term" value="F:ATP hydrolysis activity"/>
    <property type="evidence" value="ECO:0007669"/>
    <property type="project" value="InterPro"/>
</dbReference>
<comment type="caution">
    <text evidence="3">The sequence shown here is derived from an EMBL/GenBank/DDBJ whole genome shotgun (WGS) entry which is preliminary data.</text>
</comment>
<evidence type="ECO:0000313" key="3">
    <source>
        <dbReference type="EMBL" id="PKS06066.1"/>
    </source>
</evidence>
<sequence>MAQDPCRCLDLERRIQVLESALLELQIKVTGLATPNDSVVENEQNAQDVVEQAENGESSKEAEDQENDGPADEQPSDTKVDSGRKHIQFIQITYDENDLKVEKEVEEETAVKGVDSNAQDSDGFKMIVKYDVRNQETGIQLVDEGLRSLIMLATRKLRPTTDDTFETLWSPFCDFIYCWKELNDLASMDPNTPIVKELHEKIANTTADSHPYGTYIRSLYLLKDENRLNDTIECVRKLLTVVKEAPVMQPYFRGDETPFGGSRKVGWPWIWTVFVPGDLVIYKNPEDPSQDQIMLVRWENQIEYILANDTEGDEYYVKCWAYDWDPIGRVFKLVAFDIPIPYFHTPKNITSLDVFPISYLDPQERESRLKALTSRGRTFHDICTKAERFNYTGLITPSPPKASSGKNESVMVDFEAYLQSCWTRFSRIPIGDLIIANTQPYSSALNKENDALQSNQRAHYHMCKPESEDNKWEEEQFLLLPGRVVGYQLKAKRWCELQVVGLERIPAEMQQNDSAFNQLQLEKKSKDMIKSLIESHKTRASRGTRQIMADFIENKGDGLVILLHGEPGTGKTFTAESLAKATGRALYPIGPSDIGTDPNYIESKLEDHFRLASKWNAIMLFDEADVFLEQRRGNDTSLDRNAAVSILLRVLEYYDGILMLTTNRIRAIDNAIISRVTLAVLYQKIDEKRIFKSFVSQIKDESNKRKLERWLEDDEWQDDFTRSPLLDLNGRQIRNVLMATASLAQERHGGKIQISDLHNILHIVTRFQRQSKQWQDESTKRAVVYEGACLVRDFVTMHSEADGDDYEDGICSHVAMGHAWLLVLDTEAFETEELGLLFRDKRGNTLKDSLIRSGQLQELFIYNFRGALTESHYWQDAALGKK</sequence>
<dbReference type="SUPFAM" id="SSF52540">
    <property type="entry name" value="P-loop containing nucleoside triphosphate hydrolases"/>
    <property type="match status" value="1"/>
</dbReference>
<organism evidence="3 4">
    <name type="scientific">Lomentospora prolificans</name>
    <dbReference type="NCBI Taxonomy" id="41688"/>
    <lineage>
        <taxon>Eukaryota</taxon>
        <taxon>Fungi</taxon>
        <taxon>Dikarya</taxon>
        <taxon>Ascomycota</taxon>
        <taxon>Pezizomycotina</taxon>
        <taxon>Sordariomycetes</taxon>
        <taxon>Hypocreomycetidae</taxon>
        <taxon>Microascales</taxon>
        <taxon>Microascaceae</taxon>
        <taxon>Lomentospora</taxon>
    </lineage>
</organism>
<dbReference type="OrthoDB" id="10042665at2759"/>
<feature type="compositionally biased region" description="Acidic residues" evidence="1">
    <location>
        <begin position="63"/>
        <end position="75"/>
    </location>
</feature>
<evidence type="ECO:0000313" key="4">
    <source>
        <dbReference type="Proteomes" id="UP000233524"/>
    </source>
</evidence>
<protein>
    <recommendedName>
        <fullName evidence="2">AAA+ ATPase domain-containing protein</fullName>
    </recommendedName>
</protein>
<dbReference type="CDD" id="cd19481">
    <property type="entry name" value="RecA-like_protease"/>
    <property type="match status" value="1"/>
</dbReference>
<dbReference type="EMBL" id="NLAX01001139">
    <property type="protein sequence ID" value="PKS06066.1"/>
    <property type="molecule type" value="Genomic_DNA"/>
</dbReference>
<dbReference type="InterPro" id="IPR003593">
    <property type="entry name" value="AAA+_ATPase"/>
</dbReference>
<accession>A0A2N3N0V6</accession>
<dbReference type="GO" id="GO:0005524">
    <property type="term" value="F:ATP binding"/>
    <property type="evidence" value="ECO:0007669"/>
    <property type="project" value="InterPro"/>
</dbReference>
<dbReference type="SMART" id="SM00382">
    <property type="entry name" value="AAA"/>
    <property type="match status" value="1"/>
</dbReference>
<dbReference type="VEuPathDB" id="FungiDB:jhhlp_007900"/>
<evidence type="ECO:0000256" key="1">
    <source>
        <dbReference type="SAM" id="MobiDB-lite"/>
    </source>
</evidence>
<feature type="domain" description="AAA+ ATPase" evidence="2">
    <location>
        <begin position="557"/>
        <end position="686"/>
    </location>
</feature>
<reference evidence="3 4" key="1">
    <citation type="journal article" date="2017" name="G3 (Bethesda)">
        <title>First Draft Genome Sequence of the Pathogenic Fungus Lomentospora prolificans (Formerly Scedosporium prolificans).</title>
        <authorList>
            <person name="Luo R."/>
            <person name="Zimin A."/>
            <person name="Workman R."/>
            <person name="Fan Y."/>
            <person name="Pertea G."/>
            <person name="Grossman N."/>
            <person name="Wear M.P."/>
            <person name="Jia B."/>
            <person name="Miller H."/>
            <person name="Casadevall A."/>
            <person name="Timp W."/>
            <person name="Zhang S.X."/>
            <person name="Salzberg S.L."/>
        </authorList>
    </citation>
    <scope>NUCLEOTIDE SEQUENCE [LARGE SCALE GENOMIC DNA]</scope>
    <source>
        <strain evidence="3 4">JHH-5317</strain>
    </source>
</reference>
<dbReference type="Gene3D" id="3.40.50.300">
    <property type="entry name" value="P-loop containing nucleotide triphosphate hydrolases"/>
    <property type="match status" value="1"/>
</dbReference>
<dbReference type="InterPro" id="IPR054289">
    <property type="entry name" value="DUF7025"/>
</dbReference>
<feature type="region of interest" description="Disordered" evidence="1">
    <location>
        <begin position="44"/>
        <end position="82"/>
    </location>
</feature>
<dbReference type="Pfam" id="PF22942">
    <property type="entry name" value="DUF7025"/>
    <property type="match status" value="1"/>
</dbReference>
<dbReference type="PANTHER" id="PTHR46411:SF2">
    <property type="entry name" value="AAA+ ATPASE DOMAIN-CONTAINING PROTEIN"/>
    <property type="match status" value="1"/>
</dbReference>
<dbReference type="Proteomes" id="UP000233524">
    <property type="component" value="Unassembled WGS sequence"/>
</dbReference>
<dbReference type="PANTHER" id="PTHR46411">
    <property type="entry name" value="FAMILY ATPASE, PUTATIVE-RELATED"/>
    <property type="match status" value="1"/>
</dbReference>
<keyword evidence="4" id="KW-1185">Reference proteome</keyword>
<dbReference type="InterPro" id="IPR027417">
    <property type="entry name" value="P-loop_NTPase"/>
</dbReference>
<dbReference type="AlphaFoldDB" id="A0A2N3N0V6"/>
<dbReference type="STRING" id="41688.A0A2N3N0V6"/>
<dbReference type="Pfam" id="PF00004">
    <property type="entry name" value="AAA"/>
    <property type="match status" value="1"/>
</dbReference>
<gene>
    <name evidence="3" type="ORF">jhhlp_007900</name>
</gene>
<name>A0A2N3N0V6_9PEZI</name>
<dbReference type="InParanoid" id="A0A2N3N0V6"/>
<proteinExistence type="predicted"/>
<evidence type="ECO:0000259" key="2">
    <source>
        <dbReference type="SMART" id="SM00382"/>
    </source>
</evidence>
<dbReference type="InterPro" id="IPR003959">
    <property type="entry name" value="ATPase_AAA_core"/>
</dbReference>